<keyword evidence="2" id="KW-1185">Reference proteome</keyword>
<dbReference type="OMA" id="MTSWIDM"/>
<organism evidence="1 2">
    <name type="scientific">Stachybotrys chlorohalonatus (strain IBT 40285)</name>
    <dbReference type="NCBI Taxonomy" id="1283841"/>
    <lineage>
        <taxon>Eukaryota</taxon>
        <taxon>Fungi</taxon>
        <taxon>Dikarya</taxon>
        <taxon>Ascomycota</taxon>
        <taxon>Pezizomycotina</taxon>
        <taxon>Sordariomycetes</taxon>
        <taxon>Hypocreomycetidae</taxon>
        <taxon>Hypocreales</taxon>
        <taxon>Stachybotryaceae</taxon>
        <taxon>Stachybotrys</taxon>
    </lineage>
</organism>
<dbReference type="EMBL" id="KL660373">
    <property type="protein sequence ID" value="KFA66799.1"/>
    <property type="molecule type" value="Genomic_DNA"/>
</dbReference>
<dbReference type="Proteomes" id="UP000028524">
    <property type="component" value="Unassembled WGS sequence"/>
</dbReference>
<dbReference type="AlphaFoldDB" id="A0A084QS64"/>
<dbReference type="OrthoDB" id="5382128at2759"/>
<dbReference type="HOGENOM" id="CLU_029135_0_0_1"/>
<evidence type="ECO:0000313" key="1">
    <source>
        <dbReference type="EMBL" id="KFA66799.1"/>
    </source>
</evidence>
<dbReference type="InParanoid" id="A0A084QS64"/>
<protein>
    <recommendedName>
        <fullName evidence="3">Heterokaryon incompatibility domain-containing protein</fullName>
    </recommendedName>
</protein>
<name>A0A084QS64_STAC4</name>
<accession>A0A084QS64</accession>
<evidence type="ECO:0008006" key="3">
    <source>
        <dbReference type="Google" id="ProtNLM"/>
    </source>
</evidence>
<reference evidence="1 2" key="1">
    <citation type="journal article" date="2014" name="BMC Genomics">
        <title>Comparative genome sequencing reveals chemotype-specific gene clusters in the toxigenic black mold Stachybotrys.</title>
        <authorList>
            <person name="Semeiks J."/>
            <person name="Borek D."/>
            <person name="Otwinowski Z."/>
            <person name="Grishin N.V."/>
        </authorList>
    </citation>
    <scope>NUCLEOTIDE SEQUENCE [LARGE SCALE GENOMIC DNA]</scope>
    <source>
        <strain evidence="1 2">IBT 40285</strain>
    </source>
</reference>
<proteinExistence type="predicted"/>
<gene>
    <name evidence="1" type="ORF">S40285_08974</name>
</gene>
<evidence type="ECO:0000313" key="2">
    <source>
        <dbReference type="Proteomes" id="UP000028524"/>
    </source>
</evidence>
<sequence>MALCHSVNLNHVPELNQLWVEADPGSLQCLACGQNFDAGTLIRTFRLCHSDSEEVLRYSRIIRTHLQQDIALYDRHLECMHGVEFFAISHVWNPEVSLAQQQGPSSPQPVEVRRITVEKPMRIYQGLDSFGPREVWNDYVSVPQWNSELKARILPEIHRLFGMARATVVVFDDLSPMYVKSLRHGSTSEERLKGLVGVCKAKWFQRMWTAMEFVRSHQVEMMTGDYKLVGAPNDPAFLGRIDEVWNQELKNHRWVHDLEYQARSFQLDNTDPSIEWQAPISKHDEPVEPNLIPWELGPLRQTKQIKAAPFAMATALLSRRRCRDELDFLHALRGIILAPSTLIASDFNFAREYSQAAKDCLSAGDHSPLIMTPAIPMPDPRLPSWNMFPTSLNDVYTWELGEEVYPAAMATRVKFDGEVAVLQAEKVGQIISTHFYIVDGLHQWPEPAIHDCFSRSAALSLEAAGPDINDFVASLSTRLFGLAKDASLAQLRETSNLDKLAQLLRTKHSTGNYSWEIDGPDGAFWLSKAMGLSSRIDDNSEIPLTAVHGRYGTMHCYPYGYLCKIKCDGCSKISMLRIGSFVPFDELAGAVAFRIPGLQYLNSLRDGVGILEKNGQQIIAGKVLLHADGKPRDCGTGARRDRN</sequence>